<dbReference type="AlphaFoldDB" id="A0A9W6TSX8"/>
<keyword evidence="2" id="KW-1185">Reference proteome</keyword>
<reference evidence="1" key="1">
    <citation type="submission" date="2023-04" db="EMBL/GenBank/DDBJ databases">
        <title>Phytophthora lilii NBRC 32176.</title>
        <authorList>
            <person name="Ichikawa N."/>
            <person name="Sato H."/>
            <person name="Tonouchi N."/>
        </authorList>
    </citation>
    <scope>NUCLEOTIDE SEQUENCE</scope>
    <source>
        <strain evidence="1">NBRC 32176</strain>
    </source>
</reference>
<evidence type="ECO:0000313" key="2">
    <source>
        <dbReference type="Proteomes" id="UP001165083"/>
    </source>
</evidence>
<protein>
    <submittedName>
        <fullName evidence="1">Unnamed protein product</fullName>
    </submittedName>
</protein>
<accession>A0A9W6TSX8</accession>
<evidence type="ECO:0000313" key="1">
    <source>
        <dbReference type="EMBL" id="GMF18601.1"/>
    </source>
</evidence>
<sequence length="216" mass="23063">MPVDTLPMTTQGIALVPGTNNDISGIGALSCSSLTVNGSTVSSAPSYVVSITPGTVAINKALVLGASGEIGTISELTATQITGTLQTAAKTNITSLGTLSGLTIAGNLAIQNVSTWTELLRKTNLVMFILKHSPNVFAHLNMIARNPNQPIYDYLKEKLEGFITFYDEPPNVDSVRQTPMNSKKKLSWFSSIIMEPISYFGRTYLVDSSSEVDTIS</sequence>
<proteinExistence type="predicted"/>
<gene>
    <name evidence="1" type="ORF">Plil01_000698300</name>
</gene>
<comment type="caution">
    <text evidence="1">The sequence shown here is derived from an EMBL/GenBank/DDBJ whole genome shotgun (WGS) entry which is preliminary data.</text>
</comment>
<dbReference type="Proteomes" id="UP001165083">
    <property type="component" value="Unassembled WGS sequence"/>
</dbReference>
<name>A0A9W6TSX8_9STRA</name>
<dbReference type="OrthoDB" id="133709at2759"/>
<dbReference type="EMBL" id="BSXW01000322">
    <property type="protein sequence ID" value="GMF18601.1"/>
    <property type="molecule type" value="Genomic_DNA"/>
</dbReference>
<organism evidence="1 2">
    <name type="scientific">Phytophthora lilii</name>
    <dbReference type="NCBI Taxonomy" id="2077276"/>
    <lineage>
        <taxon>Eukaryota</taxon>
        <taxon>Sar</taxon>
        <taxon>Stramenopiles</taxon>
        <taxon>Oomycota</taxon>
        <taxon>Peronosporomycetes</taxon>
        <taxon>Peronosporales</taxon>
        <taxon>Peronosporaceae</taxon>
        <taxon>Phytophthora</taxon>
    </lineage>
</organism>